<name>A0ABQ0DF84_9EUKA</name>
<comment type="caution">
    <text evidence="2">The sequence shown here is derived from an EMBL/GenBank/DDBJ whole genome shotgun (WGS) entry which is preliminary data.</text>
</comment>
<feature type="coiled-coil region" evidence="1">
    <location>
        <begin position="12"/>
        <end position="39"/>
    </location>
</feature>
<dbReference type="EMBL" id="BAAFRS010000080">
    <property type="protein sequence ID" value="GAB1221388.1"/>
    <property type="molecule type" value="Genomic_DNA"/>
</dbReference>
<evidence type="ECO:0000313" key="3">
    <source>
        <dbReference type="Proteomes" id="UP001628156"/>
    </source>
</evidence>
<keyword evidence="1" id="KW-0175">Coiled coil</keyword>
<keyword evidence="3" id="KW-1185">Reference proteome</keyword>
<protein>
    <submittedName>
        <fullName evidence="2">Uncharacterized protein</fullName>
    </submittedName>
</protein>
<evidence type="ECO:0000313" key="2">
    <source>
        <dbReference type="EMBL" id="GAB1221388.1"/>
    </source>
</evidence>
<dbReference type="Proteomes" id="UP001628156">
    <property type="component" value="Unassembled WGS sequence"/>
</dbReference>
<evidence type="ECO:0000256" key="1">
    <source>
        <dbReference type="SAM" id="Coils"/>
    </source>
</evidence>
<sequence length="81" mass="9516">MNEVNDYDLNYVHSLEEAITELTEKVLELEDELKRIKNTVCLTTILGPVAQSVVHRTYRIEKCEGCGFDPRRDHFLFFLKK</sequence>
<reference evidence="2 3" key="1">
    <citation type="journal article" date="2019" name="PLoS Negl. Trop. Dis.">
        <title>Whole genome sequencing of Entamoeba nuttalli reveals mammalian host-related molecular signatures and a novel octapeptide-repeat surface protein.</title>
        <authorList>
            <person name="Tanaka M."/>
            <person name="Makiuchi T."/>
            <person name="Komiyama T."/>
            <person name="Shiina T."/>
            <person name="Osaki K."/>
            <person name="Tachibana H."/>
        </authorList>
    </citation>
    <scope>NUCLEOTIDE SEQUENCE [LARGE SCALE GENOMIC DNA]</scope>
    <source>
        <strain evidence="2 3">P19-061405</strain>
    </source>
</reference>
<organism evidence="2 3">
    <name type="scientific">Entamoeba nuttalli</name>
    <dbReference type="NCBI Taxonomy" id="412467"/>
    <lineage>
        <taxon>Eukaryota</taxon>
        <taxon>Amoebozoa</taxon>
        <taxon>Evosea</taxon>
        <taxon>Archamoebae</taxon>
        <taxon>Mastigamoebida</taxon>
        <taxon>Entamoebidae</taxon>
        <taxon>Entamoeba</taxon>
    </lineage>
</organism>
<proteinExistence type="predicted"/>
<gene>
    <name evidence="2" type="ORF">ENUP19_0080G0026</name>
</gene>
<accession>A0ABQ0DF84</accession>